<evidence type="ECO:0000313" key="3">
    <source>
        <dbReference type="Proteomes" id="UP000257109"/>
    </source>
</evidence>
<accession>A0A371HF11</accession>
<protein>
    <submittedName>
        <fullName evidence="2">Mitochondrial protein</fullName>
    </submittedName>
</protein>
<reference evidence="2" key="1">
    <citation type="submission" date="2018-05" db="EMBL/GenBank/DDBJ databases">
        <title>Draft genome of Mucuna pruriens seed.</title>
        <authorList>
            <person name="Nnadi N.E."/>
            <person name="Vos R."/>
            <person name="Hasami M.H."/>
            <person name="Devisetty U.K."/>
            <person name="Aguiy J.C."/>
        </authorList>
    </citation>
    <scope>NUCLEOTIDE SEQUENCE [LARGE SCALE GENOMIC DNA]</scope>
    <source>
        <strain evidence="2">JCA_2017</strain>
    </source>
</reference>
<dbReference type="STRING" id="157652.A0A371HF11"/>
<dbReference type="Pfam" id="PF07727">
    <property type="entry name" value="RVT_2"/>
    <property type="match status" value="1"/>
</dbReference>
<dbReference type="Proteomes" id="UP000257109">
    <property type="component" value="Unassembled WGS sequence"/>
</dbReference>
<keyword evidence="3" id="KW-1185">Reference proteome</keyword>
<comment type="caution">
    <text evidence="2">The sequence shown here is derived from an EMBL/GenBank/DDBJ whole genome shotgun (WGS) entry which is preliminary data.</text>
</comment>
<dbReference type="OrthoDB" id="1917367at2759"/>
<dbReference type="InterPro" id="IPR013103">
    <property type="entry name" value="RVT_2"/>
</dbReference>
<feature type="non-terminal residue" evidence="2">
    <location>
        <position position="1"/>
    </location>
</feature>
<feature type="domain" description="Reverse transcriptase Ty1/copia-type" evidence="1">
    <location>
        <begin position="146"/>
        <end position="230"/>
    </location>
</feature>
<evidence type="ECO:0000313" key="2">
    <source>
        <dbReference type="EMBL" id="RDY01368.1"/>
    </source>
</evidence>
<gene>
    <name evidence="2" type="ORF">CR513_15323</name>
</gene>
<dbReference type="AlphaFoldDB" id="A0A371HF11"/>
<sequence>IKSRNEQKKFLCPLCSPMSMVSSKTNDIQKYPLHKLQKIKYSVKYQRDVLDILMSQGNRTRKAQNLIETGKEVVVPDFSIALWKGKKSWDRYPISQFVCIDHLSTQQSFIAAIDAIKIPISVQEALKNENSVRVMNEVIRTLKRNLTWEIVDKPKDKKVSDCRWIYTMKYRFLGTLDQYKARLVAKGYTYCCNCNRDGDDLGIYTYTSRIDYEEMNTMRISLSLAAEFGWDL</sequence>
<proteinExistence type="predicted"/>
<organism evidence="2 3">
    <name type="scientific">Mucuna pruriens</name>
    <name type="common">Velvet bean</name>
    <name type="synonym">Dolichos pruriens</name>
    <dbReference type="NCBI Taxonomy" id="157652"/>
    <lineage>
        <taxon>Eukaryota</taxon>
        <taxon>Viridiplantae</taxon>
        <taxon>Streptophyta</taxon>
        <taxon>Embryophyta</taxon>
        <taxon>Tracheophyta</taxon>
        <taxon>Spermatophyta</taxon>
        <taxon>Magnoliopsida</taxon>
        <taxon>eudicotyledons</taxon>
        <taxon>Gunneridae</taxon>
        <taxon>Pentapetalae</taxon>
        <taxon>rosids</taxon>
        <taxon>fabids</taxon>
        <taxon>Fabales</taxon>
        <taxon>Fabaceae</taxon>
        <taxon>Papilionoideae</taxon>
        <taxon>50 kb inversion clade</taxon>
        <taxon>NPAAA clade</taxon>
        <taxon>indigoferoid/millettioid clade</taxon>
        <taxon>Phaseoleae</taxon>
        <taxon>Mucuna</taxon>
    </lineage>
</organism>
<evidence type="ECO:0000259" key="1">
    <source>
        <dbReference type="Pfam" id="PF07727"/>
    </source>
</evidence>
<dbReference type="EMBL" id="QJKJ01002783">
    <property type="protein sequence ID" value="RDY01368.1"/>
    <property type="molecule type" value="Genomic_DNA"/>
</dbReference>
<name>A0A371HF11_MUCPR</name>